<dbReference type="AlphaFoldDB" id="A0AA39KPK2"/>
<name>A0AA39KPK2_9HYME</name>
<evidence type="ECO:0000256" key="1">
    <source>
        <dbReference type="ARBA" id="ARBA00023015"/>
    </source>
</evidence>
<dbReference type="SUPFAM" id="SSF48508">
    <property type="entry name" value="Nuclear receptor ligand-binding domain"/>
    <property type="match status" value="1"/>
</dbReference>
<evidence type="ECO:0000259" key="4">
    <source>
        <dbReference type="PROSITE" id="PS51843"/>
    </source>
</evidence>
<dbReference type="Gene3D" id="1.10.565.10">
    <property type="entry name" value="Retinoid X Receptor"/>
    <property type="match status" value="1"/>
</dbReference>
<dbReference type="PROSITE" id="PS51843">
    <property type="entry name" value="NR_LBD"/>
    <property type="match status" value="1"/>
</dbReference>
<reference evidence="5" key="2">
    <citation type="submission" date="2023-03" db="EMBL/GenBank/DDBJ databases">
        <authorList>
            <person name="Inwood S.N."/>
            <person name="Skelly J.G."/>
            <person name="Guhlin J."/>
            <person name="Harrop T.W.R."/>
            <person name="Goldson S.G."/>
            <person name="Dearden P.K."/>
        </authorList>
    </citation>
    <scope>NUCLEOTIDE SEQUENCE</scope>
    <source>
        <strain evidence="5">Irish</strain>
        <tissue evidence="5">Whole body</tissue>
    </source>
</reference>
<feature type="domain" description="NR LBD" evidence="4">
    <location>
        <begin position="1"/>
        <end position="89"/>
    </location>
</feature>
<evidence type="ECO:0000256" key="3">
    <source>
        <dbReference type="ARBA" id="ARBA00023170"/>
    </source>
</evidence>
<sequence>MFIIQLQKLGLSTEKFYYLKALILTNSDIRLDVPQALLRFRDTILNALSDWVSVVRPGQAMPVTPNMVLILPGLRQAGWYCQKTLVECL</sequence>
<evidence type="ECO:0000256" key="2">
    <source>
        <dbReference type="ARBA" id="ARBA00023163"/>
    </source>
</evidence>
<comment type="caution">
    <text evidence="5">The sequence shown here is derived from an EMBL/GenBank/DDBJ whole genome shotgun (WGS) entry which is preliminary data.</text>
</comment>
<organism evidence="5 6">
    <name type="scientific">Microctonus aethiopoides</name>
    <dbReference type="NCBI Taxonomy" id="144406"/>
    <lineage>
        <taxon>Eukaryota</taxon>
        <taxon>Metazoa</taxon>
        <taxon>Ecdysozoa</taxon>
        <taxon>Arthropoda</taxon>
        <taxon>Hexapoda</taxon>
        <taxon>Insecta</taxon>
        <taxon>Pterygota</taxon>
        <taxon>Neoptera</taxon>
        <taxon>Endopterygota</taxon>
        <taxon>Hymenoptera</taxon>
        <taxon>Apocrita</taxon>
        <taxon>Ichneumonoidea</taxon>
        <taxon>Braconidae</taxon>
        <taxon>Euphorinae</taxon>
        <taxon>Microctonus</taxon>
    </lineage>
</organism>
<evidence type="ECO:0000313" key="5">
    <source>
        <dbReference type="EMBL" id="KAK0169165.1"/>
    </source>
</evidence>
<reference evidence="5" key="1">
    <citation type="journal article" date="2023" name="bioRxiv">
        <title>Scaffold-level genome assemblies of two parasitoid biocontrol wasps reveal the parthenogenesis mechanism and an associated novel virus.</title>
        <authorList>
            <person name="Inwood S."/>
            <person name="Skelly J."/>
            <person name="Guhlin J."/>
            <person name="Harrop T."/>
            <person name="Goldson S."/>
            <person name="Dearden P."/>
        </authorList>
    </citation>
    <scope>NUCLEOTIDE SEQUENCE</scope>
    <source>
        <strain evidence="5">Irish</strain>
        <tissue evidence="5">Whole body</tissue>
    </source>
</reference>
<keyword evidence="2" id="KW-0804">Transcription</keyword>
<keyword evidence="6" id="KW-1185">Reference proteome</keyword>
<dbReference type="InterPro" id="IPR035500">
    <property type="entry name" value="NHR-like_dom_sf"/>
</dbReference>
<protein>
    <recommendedName>
        <fullName evidence="4">NR LBD domain-containing protein</fullName>
    </recommendedName>
</protein>
<gene>
    <name evidence="5" type="ORF">PV328_012390</name>
</gene>
<keyword evidence="3" id="KW-0675">Receptor</keyword>
<proteinExistence type="predicted"/>
<dbReference type="InterPro" id="IPR000536">
    <property type="entry name" value="Nucl_hrmn_rcpt_lig-bd"/>
</dbReference>
<accession>A0AA39KPK2</accession>
<dbReference type="Proteomes" id="UP001168990">
    <property type="component" value="Unassembled WGS sequence"/>
</dbReference>
<keyword evidence="1" id="KW-0805">Transcription regulation</keyword>
<dbReference type="EMBL" id="JAQQBS010001136">
    <property type="protein sequence ID" value="KAK0169165.1"/>
    <property type="molecule type" value="Genomic_DNA"/>
</dbReference>
<evidence type="ECO:0000313" key="6">
    <source>
        <dbReference type="Proteomes" id="UP001168990"/>
    </source>
</evidence>